<evidence type="ECO:0000256" key="1">
    <source>
        <dbReference type="SAM" id="MobiDB-lite"/>
    </source>
</evidence>
<reference evidence="2" key="2">
    <citation type="submission" date="2020-06" db="EMBL/GenBank/DDBJ databases">
        <authorList>
            <person name="Sheffer M."/>
        </authorList>
    </citation>
    <scope>NUCLEOTIDE SEQUENCE</scope>
</reference>
<feature type="compositionally biased region" description="Basic and acidic residues" evidence="1">
    <location>
        <begin position="147"/>
        <end position="156"/>
    </location>
</feature>
<feature type="compositionally biased region" description="Acidic residues" evidence="1">
    <location>
        <begin position="10"/>
        <end position="21"/>
    </location>
</feature>
<comment type="caution">
    <text evidence="2">The sequence shown here is derived from an EMBL/GenBank/DDBJ whole genome shotgun (WGS) entry which is preliminary data.</text>
</comment>
<dbReference type="EMBL" id="JABXBU010000015">
    <property type="protein sequence ID" value="KAF8787148.1"/>
    <property type="molecule type" value="Genomic_DNA"/>
</dbReference>
<keyword evidence="3" id="KW-1185">Reference proteome</keyword>
<evidence type="ECO:0000313" key="3">
    <source>
        <dbReference type="Proteomes" id="UP000807504"/>
    </source>
</evidence>
<accession>A0A8T0FA46</accession>
<sequence length="1536" mass="175900">MHYDYPSQEGEYDEELVEDPAETLHDKSYGYETHDDYSLHQDSNRDRPKEEKHDEYIGDIDDDHDLKNNHDIILTGKEIEAETGHVPHIHEGNKDIEKAKNIENFPANVEHIVGREHVVVSDRRQIEAYKNNFPDQRVANKHPTYNSHDKNNGDKQDILSDRQQIDAQEKHFSDQGGTFKYTTQIAHDETNDDEYDIISSRGNFEVHEKHLLDQIETNTHATTQTAHDVNRNRECDFNTDGRKIELHEKHLLEQGKTSTHAPQIAHDESTDVNEEHHIRREPDVVVVRKGIEANNEHVQNLKENVGHTTHIEYLDDNEKHIDKNQNSATPAENRIQAHQHYGNNQQNNNEKIVLKTEHKGNSNGNEETLINKRGHAVILVENKTNIYDDLVVIDVKKEKSLEHTDDNEGAIKTIDHDVVLVGSGTEIHGKYVPNTTLNREDWKEDIKVEDFGKEGENLHNITAFKNPEYFKKAEPAEFSPVNNAGKNDSEQVAINGESVNLAELVHEPVYFKLYEDYDFLSQVLATKGASNNQTHKTELPSVDFGAKSSKIKQHISPLRTTSKNFPSVSPLPISQSITKHSRLNLTFYIDRNTLYEGQTTQGFQPSYSTDNYLKQTPQILSTSGFSKISESDKVEDATLSAISSQFLTTSSSSMSQNITENAKAKTYQNILYQALTHQPNQILKMLLRSFMDYISYLISINKTTREAGLQTALPPPSTPKPLLLLNYIILCKTVNATKFDSQPFVSSRRSNPVHKFTFDERNLPKMNSKPQPPTTVSYKVQKVEIGPDDYIVCDYHYHTTEMPLYQPRDSKKSTINLINTPFKISSTNFEDIGETSTGTSVPKIHIKLKNTHESESLLGNTFNTNYEESSGIDLHYQDRLKQNNNIHISNIYKYITTPRASTITSKQFFNENIFTLPTFNRNHKTVIEEYSKPTSEFNFMSPVYKDVFYHLRTKEPYKILAEKSITPVHQTNPLFSNSNIIFSLTQREDHDTWPSTKSKLITTTTSKDLSKKFHENGKTEKYAFKQYTTQKTTRPISKFIIYSNNNTPIYSPITNSKKLYEMTQDTFSSKQYEPSNRVTSINISIFRPSSNGKTISSILKTTHPSYSMKHGIPDTVQETTLSSLYNKPITYILNTSTAKGSQALVKATNNYSQTTALSYPSRKTKYIDEELSYPSYLTEKNVQFIPEPVEFTFYHKRFTLFLDSITSKWNKEFRKSTPHYSATPRLHSVIGKTKHVIDHRVFPSYSTEQTIYPTSQNPKGFTSQNKQIISFYLSPEQKKKRKHINVVTIEPFPFATENLSMHHIAYTPMPKDVPKLSKFPSTVIPVQQHEYLATKPLKNFGIYHPTMATTDFLSSTEYSQKPDKFLKFTTGISENFYTTETSNRLSTNSLERFTNSVFSMNSSPKPETVIENPKYYETIPTIEIRKLSGTEKSSYFSTRLPLALRLRKTLRRKSSNGESRPVSERRITINVPSFAVKNQNKMVTPVQRAPELDTIQQDEEIVSRRRGGKPGRNGGGNRGGSRPIRRIGGRPKKKRD</sequence>
<gene>
    <name evidence="2" type="ORF">HNY73_008775</name>
</gene>
<proteinExistence type="predicted"/>
<dbReference type="Proteomes" id="UP000807504">
    <property type="component" value="Unassembled WGS sequence"/>
</dbReference>
<feature type="region of interest" description="Disordered" evidence="1">
    <location>
        <begin position="135"/>
        <end position="156"/>
    </location>
</feature>
<name>A0A8T0FA46_ARGBR</name>
<feature type="region of interest" description="Disordered" evidence="1">
    <location>
        <begin position="1481"/>
        <end position="1536"/>
    </location>
</feature>
<organism evidence="2 3">
    <name type="scientific">Argiope bruennichi</name>
    <name type="common">Wasp spider</name>
    <name type="synonym">Aranea bruennichi</name>
    <dbReference type="NCBI Taxonomy" id="94029"/>
    <lineage>
        <taxon>Eukaryota</taxon>
        <taxon>Metazoa</taxon>
        <taxon>Ecdysozoa</taxon>
        <taxon>Arthropoda</taxon>
        <taxon>Chelicerata</taxon>
        <taxon>Arachnida</taxon>
        <taxon>Araneae</taxon>
        <taxon>Araneomorphae</taxon>
        <taxon>Entelegynae</taxon>
        <taxon>Araneoidea</taxon>
        <taxon>Araneidae</taxon>
        <taxon>Argiope</taxon>
    </lineage>
</organism>
<feature type="compositionally biased region" description="Gly residues" evidence="1">
    <location>
        <begin position="1510"/>
        <end position="1519"/>
    </location>
</feature>
<feature type="region of interest" description="Disordered" evidence="1">
    <location>
        <begin position="1"/>
        <end position="53"/>
    </location>
</feature>
<protein>
    <submittedName>
        <fullName evidence="2">Uncharacterized protein</fullName>
    </submittedName>
</protein>
<feature type="compositionally biased region" description="Basic residues" evidence="1">
    <location>
        <begin position="1523"/>
        <end position="1536"/>
    </location>
</feature>
<feature type="compositionally biased region" description="Basic and acidic residues" evidence="1">
    <location>
        <begin position="22"/>
        <end position="53"/>
    </location>
</feature>
<reference evidence="2" key="1">
    <citation type="journal article" date="2020" name="bioRxiv">
        <title>Chromosome-level reference genome of the European wasp spider Argiope bruennichi: a resource for studies on range expansion and evolutionary adaptation.</title>
        <authorList>
            <person name="Sheffer M.M."/>
            <person name="Hoppe A."/>
            <person name="Krehenwinkel H."/>
            <person name="Uhl G."/>
            <person name="Kuss A.W."/>
            <person name="Jensen L."/>
            <person name="Jensen C."/>
            <person name="Gillespie R.G."/>
            <person name="Hoff K.J."/>
            <person name="Prost S."/>
        </authorList>
    </citation>
    <scope>NUCLEOTIDE SEQUENCE</scope>
</reference>
<evidence type="ECO:0000313" key="2">
    <source>
        <dbReference type="EMBL" id="KAF8787148.1"/>
    </source>
</evidence>